<organism evidence="1">
    <name type="scientific">viral metagenome</name>
    <dbReference type="NCBI Taxonomy" id="1070528"/>
    <lineage>
        <taxon>unclassified sequences</taxon>
        <taxon>metagenomes</taxon>
        <taxon>organismal metagenomes</taxon>
    </lineage>
</organism>
<dbReference type="AlphaFoldDB" id="A0A6C0C7F8"/>
<dbReference type="EMBL" id="MN739352">
    <property type="protein sequence ID" value="QHT00042.1"/>
    <property type="molecule type" value="Genomic_DNA"/>
</dbReference>
<evidence type="ECO:0000313" key="1">
    <source>
        <dbReference type="EMBL" id="QHT00042.1"/>
    </source>
</evidence>
<proteinExistence type="predicted"/>
<accession>A0A6C0C7F8</accession>
<sequence length="156" mass="16849">MSKPHSHPNCCSPIQEAIGLFFLRCGQIVDGVVMNNTIPPDELVTRTQLLEVFILKVNAKIREVFSELIRCTKNGKGDCCEASANAIGNIGIAFVHFAYQGTLNLGNPIIAVEPALSLSQILDLIFADMNASLALVLKEACPVKECGSCCHSSKHH</sequence>
<name>A0A6C0C7F8_9ZZZZ</name>
<reference evidence="1" key="1">
    <citation type="journal article" date="2020" name="Nature">
        <title>Giant virus diversity and host interactions through global metagenomics.</title>
        <authorList>
            <person name="Schulz F."/>
            <person name="Roux S."/>
            <person name="Paez-Espino D."/>
            <person name="Jungbluth S."/>
            <person name="Walsh D.A."/>
            <person name="Denef V.J."/>
            <person name="McMahon K.D."/>
            <person name="Konstantinidis K.T."/>
            <person name="Eloe-Fadrosh E.A."/>
            <person name="Kyrpides N.C."/>
            <person name="Woyke T."/>
        </authorList>
    </citation>
    <scope>NUCLEOTIDE SEQUENCE</scope>
    <source>
        <strain evidence="1">GVMAG-M-3300020192-26</strain>
    </source>
</reference>
<protein>
    <submittedName>
        <fullName evidence="1">Uncharacterized protein</fullName>
    </submittedName>
</protein>